<evidence type="ECO:0000256" key="2">
    <source>
        <dbReference type="SAM" id="Phobius"/>
    </source>
</evidence>
<keyword evidence="2" id="KW-1133">Transmembrane helix</keyword>
<organism evidence="3 4">
    <name type="scientific">Polymorphospora rubra</name>
    <dbReference type="NCBI Taxonomy" id="338584"/>
    <lineage>
        <taxon>Bacteria</taxon>
        <taxon>Bacillati</taxon>
        <taxon>Actinomycetota</taxon>
        <taxon>Actinomycetes</taxon>
        <taxon>Micromonosporales</taxon>
        <taxon>Micromonosporaceae</taxon>
        <taxon>Polymorphospora</taxon>
    </lineage>
</organism>
<dbReference type="KEGG" id="pry:Prubr_64620"/>
<protein>
    <submittedName>
        <fullName evidence="3">Uncharacterized protein</fullName>
    </submittedName>
</protein>
<feature type="transmembrane region" description="Helical" evidence="2">
    <location>
        <begin position="310"/>
        <end position="330"/>
    </location>
</feature>
<dbReference type="Proteomes" id="UP000680866">
    <property type="component" value="Chromosome"/>
</dbReference>
<dbReference type="AlphaFoldDB" id="A0A810N6P2"/>
<feature type="transmembrane region" description="Helical" evidence="2">
    <location>
        <begin position="228"/>
        <end position="248"/>
    </location>
</feature>
<keyword evidence="4" id="KW-1185">Reference proteome</keyword>
<feature type="transmembrane region" description="Helical" evidence="2">
    <location>
        <begin position="260"/>
        <end position="281"/>
    </location>
</feature>
<dbReference type="EMBL" id="AP023359">
    <property type="protein sequence ID" value="BCJ69441.1"/>
    <property type="molecule type" value="Genomic_DNA"/>
</dbReference>
<feature type="region of interest" description="Disordered" evidence="1">
    <location>
        <begin position="398"/>
        <end position="421"/>
    </location>
</feature>
<sequence>MSTSRAASYRRLRLLAWTYPPGPRRAELLDTMLMAAEDAGRRRPTAREIFDVLRHAPRARLGRPGSRMVVAVALAVAILCGFVTASLTARVFGETDRPLPTATEMADIAELVTPGVAVPPLERHDRVLVNGNGEAQFGQVRYEVDHATAIPDLRAYDAEVADRLNAAGWRLGPTSFSGHPDLRMAETLTATRDGWVLIFANTYYSPAPTSGGWFDVSVRRAEPAGMPVGFAAGALFGMVFGWFLTGWASRRSEHHATASGSLALLAIVATGNAAFLIIYVVRDYLTVVDQGFSVNEGPIWSWTVLGDEGLLILAPTVLAVVVAAVVLALCGRPRGTTGRRPAHRSVPPRVGWTAVSVTFGLAVITTCTGMGYLGCNLFVAALIMAIVLKMHLARTGPTAAPPPLTRDPGSGTSDDQPGLAT</sequence>
<name>A0A810N6P2_9ACTN</name>
<reference evidence="3" key="1">
    <citation type="submission" date="2020-08" db="EMBL/GenBank/DDBJ databases">
        <title>Whole genome shotgun sequence of Polymorphospora rubra NBRC 101157.</title>
        <authorList>
            <person name="Komaki H."/>
            <person name="Tamura T."/>
        </authorList>
    </citation>
    <scope>NUCLEOTIDE SEQUENCE</scope>
    <source>
        <strain evidence="3">NBRC 101157</strain>
    </source>
</reference>
<evidence type="ECO:0000313" key="4">
    <source>
        <dbReference type="Proteomes" id="UP000680866"/>
    </source>
</evidence>
<accession>A0A810N6P2</accession>
<evidence type="ECO:0000313" key="3">
    <source>
        <dbReference type="EMBL" id="BCJ69441.1"/>
    </source>
</evidence>
<feature type="transmembrane region" description="Helical" evidence="2">
    <location>
        <begin position="68"/>
        <end position="89"/>
    </location>
</feature>
<gene>
    <name evidence="3" type="ORF">Prubr_64620</name>
</gene>
<dbReference type="RefSeq" id="WP_212818720.1">
    <property type="nucleotide sequence ID" value="NZ_AP023359.1"/>
</dbReference>
<feature type="transmembrane region" description="Helical" evidence="2">
    <location>
        <begin position="350"/>
        <end position="365"/>
    </location>
</feature>
<evidence type="ECO:0000256" key="1">
    <source>
        <dbReference type="SAM" id="MobiDB-lite"/>
    </source>
</evidence>
<keyword evidence="2" id="KW-0812">Transmembrane</keyword>
<keyword evidence="2" id="KW-0472">Membrane</keyword>
<proteinExistence type="predicted"/>